<evidence type="ECO:0000313" key="9">
    <source>
        <dbReference type="Proteomes" id="UP001237207"/>
    </source>
</evidence>
<dbReference type="InterPro" id="IPR036291">
    <property type="entry name" value="NAD(P)-bd_dom_sf"/>
</dbReference>
<feature type="binding site" evidence="5">
    <location>
        <begin position="11"/>
        <end position="16"/>
    </location>
    <ligand>
        <name>NAD(+)</name>
        <dbReference type="ChEBI" id="CHEBI:57540"/>
    </ligand>
</feature>
<sequence>MNKVKTIGVVGAGTMGNGIAQVAAEAGYSVILQDLQEGFLQRGLNTIERNLNRAVEKGKLDQIRAEEIIGNIHGTVNIQELADADVIIEAIIEKMEPKKDLFKKLDAICKETTIFASNTSGLSITEIAAATNRPDQVVGMHFFNPVPVMKLVELIKGQDTSNETFELAQQLVKSFGKVGIVINDAPLFAVNRILVPMINEAIFVLAEGTASAEDIDEGMKLGANHPIGPLALADLIGLDTLLLVIETLYTETSDSKYRPCPLLKKLVRAGHLGRKTGQGFYSYSATKKQPVTQ</sequence>
<dbReference type="PANTHER" id="PTHR48075:SF5">
    <property type="entry name" value="3-HYDROXYBUTYRYL-COA DEHYDROGENASE"/>
    <property type="match status" value="1"/>
</dbReference>
<organism evidence="8 9">
    <name type="scientific">Oikeobacillus pervagus</name>
    <dbReference type="NCBI Taxonomy" id="1325931"/>
    <lineage>
        <taxon>Bacteria</taxon>
        <taxon>Bacillati</taxon>
        <taxon>Bacillota</taxon>
        <taxon>Bacilli</taxon>
        <taxon>Bacillales</taxon>
        <taxon>Bacillaceae</taxon>
        <taxon>Oikeobacillus</taxon>
    </lineage>
</organism>
<feature type="binding site" evidence="5">
    <location>
        <position position="275"/>
    </location>
    <ligand>
        <name>NAD(+)</name>
        <dbReference type="ChEBI" id="CHEBI:57540"/>
    </ligand>
</feature>
<accession>A0AAJ1T1A9</accession>
<reference evidence="8" key="1">
    <citation type="submission" date="2023-07" db="EMBL/GenBank/DDBJ databases">
        <title>Genomic Encyclopedia of Type Strains, Phase IV (KMG-IV): sequencing the most valuable type-strain genomes for metagenomic binning, comparative biology and taxonomic classification.</title>
        <authorList>
            <person name="Goeker M."/>
        </authorList>
    </citation>
    <scope>NUCLEOTIDE SEQUENCE</scope>
    <source>
        <strain evidence="8">DSM 23947</strain>
    </source>
</reference>
<evidence type="ECO:0000256" key="3">
    <source>
        <dbReference type="ARBA" id="ARBA00023002"/>
    </source>
</evidence>
<evidence type="ECO:0000313" key="8">
    <source>
        <dbReference type="EMBL" id="MDQ0216758.1"/>
    </source>
</evidence>
<dbReference type="PIRSF" id="PIRSF000105">
    <property type="entry name" value="HCDH"/>
    <property type="match status" value="1"/>
</dbReference>
<protein>
    <submittedName>
        <fullName evidence="8">3-hydroxybutyryl-CoA dehydrogenase</fullName>
        <ecNumber evidence="8">1.1.1.157</ecNumber>
    </submittedName>
</protein>
<feature type="binding site" evidence="5">
    <location>
        <position position="98"/>
    </location>
    <ligand>
        <name>NAD(+)</name>
        <dbReference type="ChEBI" id="CHEBI:57540"/>
    </ligand>
</feature>
<comment type="caution">
    <text evidence="8">The sequence shown here is derived from an EMBL/GenBank/DDBJ whole genome shotgun (WGS) entry which is preliminary data.</text>
</comment>
<dbReference type="AlphaFoldDB" id="A0AAJ1T1A9"/>
<proteinExistence type="inferred from homology"/>
<evidence type="ECO:0000259" key="7">
    <source>
        <dbReference type="Pfam" id="PF02737"/>
    </source>
</evidence>
<dbReference type="Gene3D" id="1.10.1040.10">
    <property type="entry name" value="N-(1-d-carboxylethyl)-l-norvaline Dehydrogenase, domain 2"/>
    <property type="match status" value="1"/>
</dbReference>
<dbReference type="InterPro" id="IPR008927">
    <property type="entry name" value="6-PGluconate_DH-like_C_sf"/>
</dbReference>
<dbReference type="InterPro" id="IPR013328">
    <property type="entry name" value="6PGD_dom2"/>
</dbReference>
<dbReference type="GO" id="GO:0008691">
    <property type="term" value="F:3-hydroxybutyryl-CoA dehydrogenase activity"/>
    <property type="evidence" value="ECO:0007669"/>
    <property type="project" value="UniProtKB-EC"/>
</dbReference>
<feature type="site" description="Important for catalytic activity" evidence="4">
    <location>
        <position position="141"/>
    </location>
</feature>
<feature type="binding site" evidence="5">
    <location>
        <position position="120"/>
    </location>
    <ligand>
        <name>NAD(+)</name>
        <dbReference type="ChEBI" id="CHEBI:57540"/>
    </ligand>
</feature>
<dbReference type="InterPro" id="IPR022694">
    <property type="entry name" value="3-OHacyl-CoA_DH"/>
</dbReference>
<dbReference type="InterPro" id="IPR006176">
    <property type="entry name" value="3-OHacyl-CoA_DH_NAD-bd"/>
</dbReference>
<name>A0AAJ1T1A9_9BACI</name>
<evidence type="ECO:0000256" key="1">
    <source>
        <dbReference type="ARBA" id="ARBA00005086"/>
    </source>
</evidence>
<dbReference type="PANTHER" id="PTHR48075">
    <property type="entry name" value="3-HYDROXYACYL-COA DEHYDROGENASE FAMILY PROTEIN"/>
    <property type="match status" value="1"/>
</dbReference>
<dbReference type="SUPFAM" id="SSF51735">
    <property type="entry name" value="NAD(P)-binding Rossmann-fold domains"/>
    <property type="match status" value="1"/>
</dbReference>
<feature type="binding site" evidence="5">
    <location>
        <position position="144"/>
    </location>
    <ligand>
        <name>NAD(+)</name>
        <dbReference type="ChEBI" id="CHEBI:57540"/>
    </ligand>
</feature>
<dbReference type="InterPro" id="IPR006108">
    <property type="entry name" value="3HC_DH_C"/>
</dbReference>
<dbReference type="EC" id="1.1.1.157" evidence="8"/>
<keyword evidence="3 8" id="KW-0560">Oxidoreductase</keyword>
<feature type="binding site" evidence="5">
    <location>
        <position position="93"/>
    </location>
    <ligand>
        <name>NAD(+)</name>
        <dbReference type="ChEBI" id="CHEBI:57540"/>
    </ligand>
</feature>
<dbReference type="Pfam" id="PF02737">
    <property type="entry name" value="3HCDH_N"/>
    <property type="match status" value="1"/>
</dbReference>
<evidence type="ECO:0000256" key="5">
    <source>
        <dbReference type="PIRSR" id="PIRSR000105-2"/>
    </source>
</evidence>
<feature type="binding site" evidence="5">
    <location>
        <position position="34"/>
    </location>
    <ligand>
        <name>NAD(+)</name>
        <dbReference type="ChEBI" id="CHEBI:57540"/>
    </ligand>
</feature>
<evidence type="ECO:0000259" key="6">
    <source>
        <dbReference type="Pfam" id="PF00725"/>
    </source>
</evidence>
<dbReference type="GO" id="GO:0006631">
    <property type="term" value="P:fatty acid metabolic process"/>
    <property type="evidence" value="ECO:0007669"/>
    <property type="project" value="InterPro"/>
</dbReference>
<comment type="similarity">
    <text evidence="2">Belongs to the 3-hydroxyacyl-CoA dehydrogenase family.</text>
</comment>
<feature type="domain" description="3-hydroxyacyl-CoA dehydrogenase NAD binding" evidence="7">
    <location>
        <begin position="6"/>
        <end position="184"/>
    </location>
</feature>
<gene>
    <name evidence="8" type="ORF">J2S13_003242</name>
</gene>
<dbReference type="EMBL" id="JAUSUC010000073">
    <property type="protein sequence ID" value="MDQ0216758.1"/>
    <property type="molecule type" value="Genomic_DNA"/>
</dbReference>
<comment type="pathway">
    <text evidence="1">Lipid metabolism; butanoate metabolism.</text>
</comment>
<evidence type="ECO:0000256" key="4">
    <source>
        <dbReference type="PIRSR" id="PIRSR000105-1"/>
    </source>
</evidence>
<dbReference type="RefSeq" id="WP_307258840.1">
    <property type="nucleotide sequence ID" value="NZ_JAUSUC010000073.1"/>
</dbReference>
<dbReference type="Proteomes" id="UP001237207">
    <property type="component" value="Unassembled WGS sequence"/>
</dbReference>
<feature type="domain" description="3-hydroxyacyl-CoA dehydrogenase C-terminal" evidence="6">
    <location>
        <begin position="188"/>
        <end position="283"/>
    </location>
</feature>
<dbReference type="NCBIfam" id="NF004474">
    <property type="entry name" value="PRK05808.1"/>
    <property type="match status" value="1"/>
</dbReference>
<dbReference type="Pfam" id="PF00725">
    <property type="entry name" value="3HCDH"/>
    <property type="match status" value="1"/>
</dbReference>
<keyword evidence="5" id="KW-0520">NAD</keyword>
<dbReference type="FunFam" id="3.40.50.720:FF:000009">
    <property type="entry name" value="Fatty oxidation complex, alpha subunit"/>
    <property type="match status" value="1"/>
</dbReference>
<dbReference type="SUPFAM" id="SSF48179">
    <property type="entry name" value="6-phosphogluconate dehydrogenase C-terminal domain-like"/>
    <property type="match status" value="1"/>
</dbReference>
<keyword evidence="9" id="KW-1185">Reference proteome</keyword>
<dbReference type="GO" id="GO:0070403">
    <property type="term" value="F:NAD+ binding"/>
    <property type="evidence" value="ECO:0007669"/>
    <property type="project" value="InterPro"/>
</dbReference>
<dbReference type="Gene3D" id="3.40.50.720">
    <property type="entry name" value="NAD(P)-binding Rossmann-like Domain"/>
    <property type="match status" value="1"/>
</dbReference>
<evidence type="ECO:0000256" key="2">
    <source>
        <dbReference type="ARBA" id="ARBA00009463"/>
    </source>
</evidence>